<accession>A0A7R9Z2T1</accession>
<proteinExistence type="predicted"/>
<gene>
    <name evidence="2" type="ORF">TDUB1175_LOCUS6284</name>
</gene>
<feature type="compositionally biased region" description="Basic residues" evidence="1">
    <location>
        <begin position="22"/>
        <end position="32"/>
    </location>
</feature>
<name>A0A7R9Z2T1_9STRA</name>
<evidence type="ECO:0000313" key="2">
    <source>
        <dbReference type="EMBL" id="CAD8303173.1"/>
    </source>
</evidence>
<feature type="region of interest" description="Disordered" evidence="1">
    <location>
        <begin position="1"/>
        <end position="34"/>
    </location>
</feature>
<protein>
    <submittedName>
        <fullName evidence="2">Uncharacterized protein</fullName>
    </submittedName>
</protein>
<organism evidence="2">
    <name type="scientific">Pseudictyota dubia</name>
    <dbReference type="NCBI Taxonomy" id="2749911"/>
    <lineage>
        <taxon>Eukaryota</taxon>
        <taxon>Sar</taxon>
        <taxon>Stramenopiles</taxon>
        <taxon>Ochrophyta</taxon>
        <taxon>Bacillariophyta</taxon>
        <taxon>Mediophyceae</taxon>
        <taxon>Biddulphiophycidae</taxon>
        <taxon>Eupodiscales</taxon>
        <taxon>Odontellaceae</taxon>
        <taxon>Pseudictyota</taxon>
    </lineage>
</organism>
<dbReference type="AlphaFoldDB" id="A0A7R9Z2T1"/>
<reference evidence="2" key="1">
    <citation type="submission" date="2021-01" db="EMBL/GenBank/DDBJ databases">
        <authorList>
            <person name="Corre E."/>
            <person name="Pelletier E."/>
            <person name="Niang G."/>
            <person name="Scheremetjew M."/>
            <person name="Finn R."/>
            <person name="Kale V."/>
            <person name="Holt S."/>
            <person name="Cochrane G."/>
            <person name="Meng A."/>
            <person name="Brown T."/>
            <person name="Cohen L."/>
        </authorList>
    </citation>
    <scope>NUCLEOTIDE SEQUENCE</scope>
    <source>
        <strain evidence="2">CCMP147</strain>
    </source>
</reference>
<sequence>MSNPDSEAAVDTDKGVSARQWQRGKHGGRRRGGVVSTVKVARSRLKKSILKVSHSPRGPHDAGDFGLAPTDRLSAGAFGKRVTFSARNGPARMGGIHRQNGARPGIHGFCGDKSIRVDRKDESIEDLGGTLLQSKSFDALVKKERWVEWASSFRRSDPRYQILRFFNDVAQEGADNIETDGINPELRSPLLKAFSRASVFTVWRPTSDDAIRKMMTGEGTGKGLDVKGKSAKCGMLSGFVPFLQIHEERHKHMIRTLPREGKIRVYFGAASTRDEAAQTLGIVAKDMIQAVSRAKSALANPKAGRQIQKEAMEKLSWDMEDPNVTKINDYEESNCYGFEISERLFWEAYVIEQDISRDPSSKFDTGRPSEPSYQDMNFTAIRKYHINEKDTKEHSGPRAVLWQHPEADHPMCPRTLLMAYEENGRVVPVVSDFDCFIMGSRGVRYEKPLPPDQLSLMKWCISQTKIILDNPKNVPWTKRWLDILKENAVKGVHPVVPKCGFADPKSYCIIEHAIRRLEESGAVRHGAECFNYYFPQEIDDEFLVISDTLGPPGTVPWKKVGVSELQNLLCQKIEEGFSFPLNPKWILCDPGWRKVYDALLSSALPNVQTSVACWYPPDSGIREQIEDVLQQHPGGFPTSGIKPPSHYEGTSAMDLAELDLKHFMTVQRARRKLRGLIYWLKTYDESRQNNARWSYQLRMESGEEIEMGLDIAQV</sequence>
<evidence type="ECO:0000256" key="1">
    <source>
        <dbReference type="SAM" id="MobiDB-lite"/>
    </source>
</evidence>
<dbReference type="EMBL" id="HBED01012633">
    <property type="protein sequence ID" value="CAD8303173.1"/>
    <property type="molecule type" value="Transcribed_RNA"/>
</dbReference>